<evidence type="ECO:0000313" key="2">
    <source>
        <dbReference type="Proteomes" id="UP001432027"/>
    </source>
</evidence>
<organism evidence="1 2">
    <name type="scientific">Pristionchus entomophagus</name>
    <dbReference type="NCBI Taxonomy" id="358040"/>
    <lineage>
        <taxon>Eukaryota</taxon>
        <taxon>Metazoa</taxon>
        <taxon>Ecdysozoa</taxon>
        <taxon>Nematoda</taxon>
        <taxon>Chromadorea</taxon>
        <taxon>Rhabditida</taxon>
        <taxon>Rhabditina</taxon>
        <taxon>Diplogasteromorpha</taxon>
        <taxon>Diplogasteroidea</taxon>
        <taxon>Neodiplogasteridae</taxon>
        <taxon>Pristionchus</taxon>
    </lineage>
</organism>
<comment type="caution">
    <text evidence="1">The sequence shown here is derived from an EMBL/GenBank/DDBJ whole genome shotgun (WGS) entry which is preliminary data.</text>
</comment>
<protein>
    <submittedName>
        <fullName evidence="1">Uncharacterized protein</fullName>
    </submittedName>
</protein>
<proteinExistence type="predicted"/>
<feature type="non-terminal residue" evidence="1">
    <location>
        <position position="1"/>
    </location>
</feature>
<keyword evidence="2" id="KW-1185">Reference proteome</keyword>
<sequence>FSRDSSLISLSLLKLHEVKCFSNRHESAGCLFVSISTWSVRTNRKLGEGDKFESSGMVARIYFPEFSDGERRKSSAIRAQMHRPRH</sequence>
<dbReference type="AlphaFoldDB" id="A0AAV5TYC4"/>
<dbReference type="EMBL" id="BTSX01000005">
    <property type="protein sequence ID" value="GMS99550.1"/>
    <property type="molecule type" value="Genomic_DNA"/>
</dbReference>
<gene>
    <name evidence="1" type="ORF">PENTCL1PPCAC_21725</name>
</gene>
<dbReference type="Proteomes" id="UP001432027">
    <property type="component" value="Unassembled WGS sequence"/>
</dbReference>
<accession>A0AAV5TYC4</accession>
<reference evidence="1" key="1">
    <citation type="submission" date="2023-10" db="EMBL/GenBank/DDBJ databases">
        <title>Genome assembly of Pristionchus species.</title>
        <authorList>
            <person name="Yoshida K."/>
            <person name="Sommer R.J."/>
        </authorList>
    </citation>
    <scope>NUCLEOTIDE SEQUENCE</scope>
    <source>
        <strain evidence="1">RS0144</strain>
    </source>
</reference>
<evidence type="ECO:0000313" key="1">
    <source>
        <dbReference type="EMBL" id="GMS99550.1"/>
    </source>
</evidence>
<name>A0AAV5TYC4_9BILA</name>